<keyword evidence="4" id="KW-1185">Reference proteome</keyword>
<accession>A0ABV9U5M9</accession>
<dbReference type="EMBL" id="JBHSIT010000008">
    <property type="protein sequence ID" value="MFC4910875.1"/>
    <property type="molecule type" value="Genomic_DNA"/>
</dbReference>
<protein>
    <recommendedName>
        <fullName evidence="5">Serine/threonine protein kinase</fullName>
    </recommendedName>
</protein>
<evidence type="ECO:0008006" key="5">
    <source>
        <dbReference type="Google" id="ProtNLM"/>
    </source>
</evidence>
<organism evidence="3 4">
    <name type="scientific">Actinomadura gamaensis</name>
    <dbReference type="NCBI Taxonomy" id="1763541"/>
    <lineage>
        <taxon>Bacteria</taxon>
        <taxon>Bacillati</taxon>
        <taxon>Actinomycetota</taxon>
        <taxon>Actinomycetes</taxon>
        <taxon>Streptosporangiales</taxon>
        <taxon>Thermomonosporaceae</taxon>
        <taxon>Actinomadura</taxon>
    </lineage>
</organism>
<sequence>MEPDPEPLRIADPRLMGGLTLLGRLSSHGAGTVFLGEDHRRNRVVVGVPYPTAAADPGVRARFASAVGALAENREIVASATAVPPIWVAVPYSGGAVQEILGVLDTTALSASAPSPAHVPGFAPHWSPEPHNPLPVSAPPPPGPSRLPVVIPLVAVAAVILALGGVAYFLLTGDDGASTTAASPAPPVPTAPSSDTPSDTPAASPTTSDVPKLTATDDRAHVAGPTFGSGDKLYFMKLNGFPFNFNVPDEWGCMRSDKPPFSDRWICAHEGKGFPPTGGTSAGGLVAIQPCPSGCGPAQRESARNTMVITAKDWHATDPTTQYAEEAGTNDKNEKVVRVAMSHVFASRQGGPVDTAVAVQLTGPTAEKEDMQKIINEIRRRTP</sequence>
<evidence type="ECO:0000313" key="3">
    <source>
        <dbReference type="EMBL" id="MFC4910875.1"/>
    </source>
</evidence>
<keyword evidence="2" id="KW-0812">Transmembrane</keyword>
<feature type="region of interest" description="Disordered" evidence="1">
    <location>
        <begin position="114"/>
        <end position="139"/>
    </location>
</feature>
<feature type="compositionally biased region" description="Low complexity" evidence="1">
    <location>
        <begin position="191"/>
        <end position="209"/>
    </location>
</feature>
<keyword evidence="2" id="KW-1133">Transmembrane helix</keyword>
<dbReference type="Proteomes" id="UP001595872">
    <property type="component" value="Unassembled WGS sequence"/>
</dbReference>
<evidence type="ECO:0000256" key="2">
    <source>
        <dbReference type="SAM" id="Phobius"/>
    </source>
</evidence>
<dbReference type="RefSeq" id="WP_378259528.1">
    <property type="nucleotide sequence ID" value="NZ_JBHSIT010000008.1"/>
</dbReference>
<reference evidence="4" key="1">
    <citation type="journal article" date="2019" name="Int. J. Syst. Evol. Microbiol.">
        <title>The Global Catalogue of Microorganisms (GCM) 10K type strain sequencing project: providing services to taxonomists for standard genome sequencing and annotation.</title>
        <authorList>
            <consortium name="The Broad Institute Genomics Platform"/>
            <consortium name="The Broad Institute Genome Sequencing Center for Infectious Disease"/>
            <person name="Wu L."/>
            <person name="Ma J."/>
        </authorList>
    </citation>
    <scope>NUCLEOTIDE SEQUENCE [LARGE SCALE GENOMIC DNA]</scope>
    <source>
        <strain evidence="4">KLKA75</strain>
    </source>
</reference>
<proteinExistence type="predicted"/>
<evidence type="ECO:0000313" key="4">
    <source>
        <dbReference type="Proteomes" id="UP001595872"/>
    </source>
</evidence>
<comment type="caution">
    <text evidence="3">The sequence shown here is derived from an EMBL/GenBank/DDBJ whole genome shotgun (WGS) entry which is preliminary data.</text>
</comment>
<feature type="region of interest" description="Disordered" evidence="1">
    <location>
        <begin position="179"/>
        <end position="221"/>
    </location>
</feature>
<keyword evidence="2" id="KW-0472">Membrane</keyword>
<name>A0ABV9U5M9_9ACTN</name>
<feature type="compositionally biased region" description="Pro residues" evidence="1">
    <location>
        <begin position="130"/>
        <end position="139"/>
    </location>
</feature>
<feature type="transmembrane region" description="Helical" evidence="2">
    <location>
        <begin position="149"/>
        <end position="171"/>
    </location>
</feature>
<evidence type="ECO:0000256" key="1">
    <source>
        <dbReference type="SAM" id="MobiDB-lite"/>
    </source>
</evidence>
<gene>
    <name evidence="3" type="ORF">ACFPCY_26425</name>
</gene>